<name>A0A2H3B9D4_9AGAR</name>
<reference evidence="3" key="1">
    <citation type="journal article" date="2017" name="Nat. Ecol. Evol.">
        <title>Genome expansion and lineage-specific genetic innovations in the forest pathogenic fungi Armillaria.</title>
        <authorList>
            <person name="Sipos G."/>
            <person name="Prasanna A.N."/>
            <person name="Walter M.C."/>
            <person name="O'Connor E."/>
            <person name="Balint B."/>
            <person name="Krizsan K."/>
            <person name="Kiss B."/>
            <person name="Hess J."/>
            <person name="Varga T."/>
            <person name="Slot J."/>
            <person name="Riley R."/>
            <person name="Boka B."/>
            <person name="Rigling D."/>
            <person name="Barry K."/>
            <person name="Lee J."/>
            <person name="Mihaltcheva S."/>
            <person name="LaButti K."/>
            <person name="Lipzen A."/>
            <person name="Waldron R."/>
            <person name="Moloney N.M."/>
            <person name="Sperisen C."/>
            <person name="Kredics L."/>
            <person name="Vagvoelgyi C."/>
            <person name="Patrignani A."/>
            <person name="Fitzpatrick D."/>
            <person name="Nagy I."/>
            <person name="Doyle S."/>
            <person name="Anderson J.B."/>
            <person name="Grigoriev I.V."/>
            <person name="Gueldener U."/>
            <person name="Muensterkoetter M."/>
            <person name="Nagy L.G."/>
        </authorList>
    </citation>
    <scope>NUCLEOTIDE SEQUENCE [LARGE SCALE GENOMIC DNA]</scope>
    <source>
        <strain evidence="3">28-4</strain>
    </source>
</reference>
<keyword evidence="3" id="KW-1185">Reference proteome</keyword>
<dbReference type="EMBL" id="KZ293441">
    <property type="protein sequence ID" value="PBK66290.1"/>
    <property type="molecule type" value="Genomic_DNA"/>
</dbReference>
<feature type="compositionally biased region" description="Polar residues" evidence="1">
    <location>
        <begin position="57"/>
        <end position="72"/>
    </location>
</feature>
<sequence length="572" mass="63597">MSATRILSQVGSPWSCGMSVPLVRRLKTVITFFVIPPVPVTAMTPQFSQPERRLSDGETSTQAPEDQPNALTQSEIEESQKVLAVKLGWNIQASGPGKFPFTYRPAVDEACAMLLDEGSRMMVDCLSPHLLGAQTLEPYAFVVGLSAALRYTIITDSEPVVVILVNSLQPLLHGGPPPLPQDIDHHVHVVQGATSHDLVGATSAYTSADDTHSCMPWIFEEVAPGRPIINLPFSQTATANDTDSRRSSVGLVLSIPSFKTPDHPPYVGPSRTDARPYVLTCAHHVLPKRAAPSYPIPTERRSQHLHHQYRTFTYREKVRSCLEERVANIESHTKKRLRAAGDNEAMCQAIRAKEAEQKKHYIDPWRTALANHDWTLSNPRADTEYCIGDVTIAQNTVVSKSQVISRSLPSSSAPHDLGLPGDAVIMDWMLIEVADDIRVTNKVGHKRNQYVQPTFACIPRANETVFMYRNNIDQSEGQYVGTTAYELENRRWIQYQHIVESRQQLSSFALRGDSGNIVVNKDLEPIGIVIRALVLPTDEKLIFLCDIKEVFNHIEEVLQLPQGAVKSIESNQ</sequence>
<evidence type="ECO:0000313" key="3">
    <source>
        <dbReference type="Proteomes" id="UP000218334"/>
    </source>
</evidence>
<proteinExistence type="predicted"/>
<feature type="region of interest" description="Disordered" evidence="1">
    <location>
        <begin position="45"/>
        <end position="72"/>
    </location>
</feature>
<evidence type="ECO:0000256" key="1">
    <source>
        <dbReference type="SAM" id="MobiDB-lite"/>
    </source>
</evidence>
<protein>
    <submittedName>
        <fullName evidence="2">Uncharacterized protein</fullName>
    </submittedName>
</protein>
<accession>A0A2H3B9D4</accession>
<evidence type="ECO:0000313" key="2">
    <source>
        <dbReference type="EMBL" id="PBK66290.1"/>
    </source>
</evidence>
<gene>
    <name evidence="2" type="ORF">ARMSODRAFT_1086779</name>
</gene>
<dbReference type="Proteomes" id="UP000218334">
    <property type="component" value="Unassembled WGS sequence"/>
</dbReference>
<dbReference type="AlphaFoldDB" id="A0A2H3B9D4"/>
<organism evidence="2 3">
    <name type="scientific">Armillaria solidipes</name>
    <dbReference type="NCBI Taxonomy" id="1076256"/>
    <lineage>
        <taxon>Eukaryota</taxon>
        <taxon>Fungi</taxon>
        <taxon>Dikarya</taxon>
        <taxon>Basidiomycota</taxon>
        <taxon>Agaricomycotina</taxon>
        <taxon>Agaricomycetes</taxon>
        <taxon>Agaricomycetidae</taxon>
        <taxon>Agaricales</taxon>
        <taxon>Marasmiineae</taxon>
        <taxon>Physalacriaceae</taxon>
        <taxon>Armillaria</taxon>
    </lineage>
</organism>